<dbReference type="HOGENOM" id="CLU_021426_0_0_1"/>
<dbReference type="PROSITE" id="PS51767">
    <property type="entry name" value="PEPTIDASE_A1"/>
    <property type="match status" value="1"/>
</dbReference>
<evidence type="ECO:0000256" key="2">
    <source>
        <dbReference type="ARBA" id="ARBA00022750"/>
    </source>
</evidence>
<proteinExistence type="inferred from homology"/>
<dbReference type="Gene3D" id="2.40.70.10">
    <property type="entry name" value="Acid Proteases"/>
    <property type="match status" value="2"/>
</dbReference>
<dbReference type="PROSITE" id="PS00141">
    <property type="entry name" value="ASP_PROTEASE"/>
    <property type="match status" value="1"/>
</dbReference>
<dbReference type="InterPro" id="IPR033121">
    <property type="entry name" value="PEPTIDASE_A1"/>
</dbReference>
<dbReference type="InterPro" id="IPR021109">
    <property type="entry name" value="Peptidase_aspartic_dom_sf"/>
</dbReference>
<feature type="region of interest" description="Disordered" evidence="4">
    <location>
        <begin position="200"/>
        <end position="223"/>
    </location>
</feature>
<dbReference type="Proteomes" id="UP000027073">
    <property type="component" value="Unassembled WGS sequence"/>
</dbReference>
<dbReference type="InParanoid" id="A0A067N6K3"/>
<evidence type="ECO:0000256" key="5">
    <source>
        <dbReference type="SAM" id="SignalP"/>
    </source>
</evidence>
<dbReference type="OrthoDB" id="3089at2759"/>
<dbReference type="InterPro" id="IPR001969">
    <property type="entry name" value="Aspartic_peptidase_AS"/>
</dbReference>
<gene>
    <name evidence="7" type="ORF">PLEOSDRAFT_1068474</name>
</gene>
<feature type="compositionally biased region" description="Polar residues" evidence="4">
    <location>
        <begin position="518"/>
        <end position="543"/>
    </location>
</feature>
<reference evidence="8" key="1">
    <citation type="journal article" date="2014" name="Proc. Natl. Acad. Sci. U.S.A.">
        <title>Extensive sampling of basidiomycete genomes demonstrates inadequacy of the white-rot/brown-rot paradigm for wood decay fungi.</title>
        <authorList>
            <person name="Riley R."/>
            <person name="Salamov A.A."/>
            <person name="Brown D.W."/>
            <person name="Nagy L.G."/>
            <person name="Floudas D."/>
            <person name="Held B.W."/>
            <person name="Levasseur A."/>
            <person name="Lombard V."/>
            <person name="Morin E."/>
            <person name="Otillar R."/>
            <person name="Lindquist E.A."/>
            <person name="Sun H."/>
            <person name="LaButti K.M."/>
            <person name="Schmutz J."/>
            <person name="Jabbour D."/>
            <person name="Luo H."/>
            <person name="Baker S.E."/>
            <person name="Pisabarro A.G."/>
            <person name="Walton J.D."/>
            <person name="Blanchette R.A."/>
            <person name="Henrissat B."/>
            <person name="Martin F."/>
            <person name="Cullen D."/>
            <person name="Hibbett D.S."/>
            <person name="Grigoriev I.V."/>
        </authorList>
    </citation>
    <scope>NUCLEOTIDE SEQUENCE [LARGE SCALE GENOMIC DNA]</scope>
    <source>
        <strain evidence="8">PC15</strain>
    </source>
</reference>
<keyword evidence="3" id="KW-0378">Hydrolase</keyword>
<sequence>MYALHSVLALLFFSSGFSSGASVHRRSDGGIHVPIMPIVRSKRQIIAKHDGLSAVVGLGDYKDISYSVRLLIGSEEVPVVLDTGSADLWVASNACTACSAKGTQVPLYSQSSLQQSGLIVRLQYGDSRTGTHAYGPIGRDTVGLLGMTLPAQYLAAINDTNTSVLDAGCAGIFGLGFPINSFIWHDVYVQSLDPMIPQRRSSQFRSLPSSTDQSTSISRLSSRQLAGSTATNAILSSLPSTGPFIPRLVMDGVLKSPMFTVALQRDAVEVGGNAGMFSVGELPPDLKPESMIWSPVRGYTVAQKGLPPPIDSPFETYPMTWEVFMDDVYFDGVKLPRSALPSPNIQLSALIDTGNSLIRGPADVVANIFSKLGSNQFDCSVPHTLAFQINGTLFPIDPRDFISSVSHDSAEKCFANLVETDTPVEGENYLYSWSLGAPFLKGVMATFYYGNITYPSQDSPRIGFKSTVPPDAGDQLKSTVAEARRTGTGFAGTHIYSPLTTSPPIDHSTALVEPAPSGSFSSARINPSPQSFPPSSATGSLVRSPSPTPVSTTTSGDGRASNSNAATSLTTGLWAKLVTLECQTLFIFSGYFGLLLAQFMTW</sequence>
<protein>
    <recommendedName>
        <fullName evidence="6">Peptidase A1 domain-containing protein</fullName>
    </recommendedName>
</protein>
<evidence type="ECO:0000259" key="6">
    <source>
        <dbReference type="PROSITE" id="PS51767"/>
    </source>
</evidence>
<feature type="region of interest" description="Disordered" evidence="4">
    <location>
        <begin position="506"/>
        <end position="564"/>
    </location>
</feature>
<dbReference type="SUPFAM" id="SSF50630">
    <property type="entry name" value="Acid proteases"/>
    <property type="match status" value="1"/>
</dbReference>
<dbReference type="InterPro" id="IPR034164">
    <property type="entry name" value="Pepsin-like_dom"/>
</dbReference>
<keyword evidence="5" id="KW-0732">Signal</keyword>
<evidence type="ECO:0000256" key="3">
    <source>
        <dbReference type="RuleBase" id="RU000454"/>
    </source>
</evidence>
<organism evidence="7 8">
    <name type="scientific">Pleurotus ostreatus (strain PC15)</name>
    <name type="common">Oyster mushroom</name>
    <dbReference type="NCBI Taxonomy" id="1137138"/>
    <lineage>
        <taxon>Eukaryota</taxon>
        <taxon>Fungi</taxon>
        <taxon>Dikarya</taxon>
        <taxon>Basidiomycota</taxon>
        <taxon>Agaricomycotina</taxon>
        <taxon>Agaricomycetes</taxon>
        <taxon>Agaricomycetidae</taxon>
        <taxon>Agaricales</taxon>
        <taxon>Pleurotineae</taxon>
        <taxon>Pleurotaceae</taxon>
        <taxon>Pleurotus</taxon>
    </lineage>
</organism>
<feature type="chain" id="PRO_5001645338" description="Peptidase A1 domain-containing protein" evidence="5">
    <location>
        <begin position="21"/>
        <end position="602"/>
    </location>
</feature>
<feature type="domain" description="Peptidase A1" evidence="6">
    <location>
        <begin position="66"/>
        <end position="465"/>
    </location>
</feature>
<dbReference type="GO" id="GO:0004190">
    <property type="term" value="F:aspartic-type endopeptidase activity"/>
    <property type="evidence" value="ECO:0007669"/>
    <property type="project" value="UniProtKB-KW"/>
</dbReference>
<dbReference type="PANTHER" id="PTHR47966">
    <property type="entry name" value="BETA-SITE APP-CLEAVING ENZYME, ISOFORM A-RELATED"/>
    <property type="match status" value="1"/>
</dbReference>
<evidence type="ECO:0000313" key="8">
    <source>
        <dbReference type="Proteomes" id="UP000027073"/>
    </source>
</evidence>
<accession>A0A067N6K3</accession>
<dbReference type="AlphaFoldDB" id="A0A067N6K3"/>
<dbReference type="Pfam" id="PF00026">
    <property type="entry name" value="Asp"/>
    <property type="match status" value="2"/>
</dbReference>
<dbReference type="EMBL" id="KL198013">
    <property type="protein sequence ID" value="KDQ23464.1"/>
    <property type="molecule type" value="Genomic_DNA"/>
</dbReference>
<feature type="signal peptide" evidence="5">
    <location>
        <begin position="1"/>
        <end position="20"/>
    </location>
</feature>
<evidence type="ECO:0000256" key="1">
    <source>
        <dbReference type="ARBA" id="ARBA00007447"/>
    </source>
</evidence>
<dbReference type="PRINTS" id="PR00792">
    <property type="entry name" value="PEPSIN"/>
</dbReference>
<evidence type="ECO:0000256" key="4">
    <source>
        <dbReference type="SAM" id="MobiDB-lite"/>
    </source>
</evidence>
<dbReference type="PANTHER" id="PTHR47966:SF51">
    <property type="entry name" value="BETA-SITE APP-CLEAVING ENZYME, ISOFORM A-RELATED"/>
    <property type="match status" value="1"/>
</dbReference>
<dbReference type="CDD" id="cd05471">
    <property type="entry name" value="pepsin_like"/>
    <property type="match status" value="1"/>
</dbReference>
<dbReference type="VEuPathDB" id="FungiDB:PLEOSDRAFT_1068474"/>
<name>A0A067N6K3_PLEO1</name>
<evidence type="ECO:0000313" key="7">
    <source>
        <dbReference type="EMBL" id="KDQ23464.1"/>
    </source>
</evidence>
<keyword evidence="3" id="KW-0645">Protease</keyword>
<dbReference type="GO" id="GO:0006508">
    <property type="term" value="P:proteolysis"/>
    <property type="evidence" value="ECO:0007669"/>
    <property type="project" value="UniProtKB-KW"/>
</dbReference>
<keyword evidence="2 3" id="KW-0064">Aspartyl protease</keyword>
<dbReference type="InterPro" id="IPR001461">
    <property type="entry name" value="Aspartic_peptidase_A1"/>
</dbReference>
<dbReference type="STRING" id="1137138.A0A067N6K3"/>
<comment type="similarity">
    <text evidence="1 3">Belongs to the peptidase A1 family.</text>
</comment>